<dbReference type="OrthoDB" id="3240019at2"/>
<organism evidence="1 2">
    <name type="scientific">Proteiniclasticum ruminis</name>
    <dbReference type="NCBI Taxonomy" id="398199"/>
    <lineage>
        <taxon>Bacteria</taxon>
        <taxon>Bacillati</taxon>
        <taxon>Bacillota</taxon>
        <taxon>Clostridia</taxon>
        <taxon>Eubacteriales</taxon>
        <taxon>Clostridiaceae</taxon>
        <taxon>Proteiniclasticum</taxon>
    </lineage>
</organism>
<dbReference type="RefSeq" id="WP_074913385.1">
    <property type="nucleotide sequence ID" value="NZ_FOVK01000028.1"/>
</dbReference>
<evidence type="ECO:0000313" key="2">
    <source>
        <dbReference type="Proteomes" id="UP000181899"/>
    </source>
</evidence>
<sequence>MNAQETLQFIREHLEQFTSACFSLGGGTKEYNRFTFKIKLAEIIPELEDSSWKSIKEALDELNEVNLIKPLPGSSYSNDIYLFFPKKHDIFSIANIIYVNSYFAHYTALSLNQLTVNKSNTIYLKKETKKPSSSEKNKVDQKTIDIVFSKPMRKSEKITEIYWNNNLYRIVFLEGYLLPKTNNDLLNKNNNLFYSGIERTLIDCVIRPSYSGGVSSVLNGFVAAKDTLDIEKMATFMNYLNYFYPYERSIALYMKFANFPEEKIRLFLSLIKKDEANYNFYLDYQMLKKGFDSDLKIYYPFDLSISDE</sequence>
<name>A0A1I5F3Q0_9CLOT</name>
<proteinExistence type="predicted"/>
<keyword evidence="2" id="KW-1185">Reference proteome</keyword>
<dbReference type="Proteomes" id="UP000181899">
    <property type="component" value="Unassembled WGS sequence"/>
</dbReference>
<accession>A0A1I5F3Q0</accession>
<dbReference type="EMBL" id="FOVK01000028">
    <property type="protein sequence ID" value="SFO18239.1"/>
    <property type="molecule type" value="Genomic_DNA"/>
</dbReference>
<dbReference type="AlphaFoldDB" id="A0A1I5F3Q0"/>
<reference evidence="1 2" key="1">
    <citation type="submission" date="2016-10" db="EMBL/GenBank/DDBJ databases">
        <authorList>
            <person name="de Groot N.N."/>
        </authorList>
    </citation>
    <scope>NUCLEOTIDE SEQUENCE [LARGE SCALE GENOMIC DNA]</scope>
    <source>
        <strain evidence="1 2">ML2</strain>
    </source>
</reference>
<protein>
    <submittedName>
        <fullName evidence="1">Uncharacterized protein</fullName>
    </submittedName>
</protein>
<evidence type="ECO:0000313" key="1">
    <source>
        <dbReference type="EMBL" id="SFO18239.1"/>
    </source>
</evidence>
<gene>
    <name evidence="1" type="ORF">SAMN04488695_1282</name>
</gene>